<keyword evidence="2" id="KW-1185">Reference proteome</keyword>
<evidence type="ECO:0008006" key="3">
    <source>
        <dbReference type="Google" id="ProtNLM"/>
    </source>
</evidence>
<dbReference type="Proteomes" id="UP000014480">
    <property type="component" value="Unassembled WGS sequence"/>
</dbReference>
<comment type="caution">
    <text evidence="1">The sequence shown here is derived from an EMBL/GenBank/DDBJ whole genome shotgun (WGS) entry which is preliminary data.</text>
</comment>
<name>A0A484FMB7_COLOR</name>
<gene>
    <name evidence="1" type="ORF">Cob_v007557</name>
</gene>
<sequence length="333" mass="36921">MQLLNVLTSKSSSIAGRTDTTTTTAAATVSQPFRDIAGSAMQCLIPFLLLLPQLVFSHSTLSEPRSLRKRADKANIGIIAGAKGRSEGSDFFCNSYQTEIIEKAIGWMHAYAASSYNFLLDSDSETTAAFIGWFGYSNTDDAVDMRRNIYDPIYELGSEAKYYVSALEDIDETVVIGCATETNYPLCQTGALALAHQLYNTIVVCPISFSNGGYHATDEAEYSAQRTWREYRQHVPTAGQVLLHEMTHLKGVVGDFGHWKHYASIDHAYEPSKCIRLPDKKTRNNAQNYMLFAMEVRANEQYAKKQVDLEAGNKWSDAVGWLRAGAGGRHETP</sequence>
<protein>
    <recommendedName>
        <fullName evidence="3">Lysine-specific metallo-endopeptidase domain-containing protein</fullName>
    </recommendedName>
</protein>
<proteinExistence type="predicted"/>
<evidence type="ECO:0000313" key="1">
    <source>
        <dbReference type="EMBL" id="TDZ19480.1"/>
    </source>
</evidence>
<dbReference type="EMBL" id="AMCV02000020">
    <property type="protein sequence ID" value="TDZ19480.1"/>
    <property type="molecule type" value="Genomic_DNA"/>
</dbReference>
<dbReference type="SUPFAM" id="SSF55486">
    <property type="entry name" value="Metalloproteases ('zincins'), catalytic domain"/>
    <property type="match status" value="1"/>
</dbReference>
<organism evidence="1 2">
    <name type="scientific">Colletotrichum orbiculare (strain 104-T / ATCC 96160 / CBS 514.97 / LARS 414 / MAFF 240422)</name>
    <name type="common">Cucumber anthracnose fungus</name>
    <name type="synonym">Colletotrichum lagenarium</name>
    <dbReference type="NCBI Taxonomy" id="1213857"/>
    <lineage>
        <taxon>Eukaryota</taxon>
        <taxon>Fungi</taxon>
        <taxon>Dikarya</taxon>
        <taxon>Ascomycota</taxon>
        <taxon>Pezizomycotina</taxon>
        <taxon>Sordariomycetes</taxon>
        <taxon>Hypocreomycetidae</taxon>
        <taxon>Glomerellales</taxon>
        <taxon>Glomerellaceae</taxon>
        <taxon>Colletotrichum</taxon>
        <taxon>Colletotrichum orbiculare species complex</taxon>
    </lineage>
</organism>
<dbReference type="AlphaFoldDB" id="A0A484FMB7"/>
<dbReference type="GO" id="GO:0008237">
    <property type="term" value="F:metallopeptidase activity"/>
    <property type="evidence" value="ECO:0007669"/>
    <property type="project" value="InterPro"/>
</dbReference>
<dbReference type="Gene3D" id="3.40.390.10">
    <property type="entry name" value="Collagenase (Catalytic Domain)"/>
    <property type="match status" value="1"/>
</dbReference>
<evidence type="ECO:0000313" key="2">
    <source>
        <dbReference type="Proteomes" id="UP000014480"/>
    </source>
</evidence>
<dbReference type="InterPro" id="IPR024079">
    <property type="entry name" value="MetalloPept_cat_dom_sf"/>
</dbReference>
<dbReference type="OrthoDB" id="4811013at2759"/>
<reference evidence="2" key="1">
    <citation type="journal article" date="2013" name="New Phytol.">
        <title>Comparative genomic and transcriptomic analyses reveal the hemibiotrophic stage shift of Colletotrichum fungi.</title>
        <authorList>
            <person name="Gan P."/>
            <person name="Ikeda K."/>
            <person name="Irieda H."/>
            <person name="Narusaka M."/>
            <person name="O'Connell R.J."/>
            <person name="Narusaka Y."/>
            <person name="Takano Y."/>
            <person name="Kubo Y."/>
            <person name="Shirasu K."/>
        </authorList>
    </citation>
    <scope>NUCLEOTIDE SEQUENCE [LARGE SCALE GENOMIC DNA]</scope>
    <source>
        <strain evidence="2">104-T / ATCC 96160 / CBS 514.97 / LARS 414 / MAFF 240422</strain>
    </source>
</reference>
<accession>A0A484FMB7</accession>
<reference evidence="2" key="2">
    <citation type="journal article" date="2019" name="Mol. Plant Microbe Interact.">
        <title>Genome sequence resources for four phytopathogenic fungi from the Colletotrichum orbiculare species complex.</title>
        <authorList>
            <person name="Gan P."/>
            <person name="Tsushima A."/>
            <person name="Narusaka M."/>
            <person name="Narusaka Y."/>
            <person name="Takano Y."/>
            <person name="Kubo Y."/>
            <person name="Shirasu K."/>
        </authorList>
    </citation>
    <scope>GENOME REANNOTATION</scope>
    <source>
        <strain evidence="2">104-T / ATCC 96160 / CBS 514.97 / LARS 414 / MAFF 240422</strain>
    </source>
</reference>